<dbReference type="OrthoDB" id="912276at2759"/>
<evidence type="ECO:0000256" key="1">
    <source>
        <dbReference type="ARBA" id="ARBA00004123"/>
    </source>
</evidence>
<evidence type="ECO:0000256" key="4">
    <source>
        <dbReference type="ARBA" id="ARBA00023163"/>
    </source>
</evidence>
<dbReference type="FunCoup" id="A0A6I9TVY7">
    <property type="interactions" value="71"/>
</dbReference>
<comment type="subcellular location">
    <subcellularLocation>
        <location evidence="1">Nucleus</location>
    </subcellularLocation>
</comment>
<name>A0A6I9TVY7_SESIN</name>
<dbReference type="SUPFAM" id="SSF101936">
    <property type="entry name" value="DNA-binding pseudobarrel domain"/>
    <property type="match status" value="1"/>
</dbReference>
<sequence>MDHPDWPVTKRLRVSDVDNSARCLLEKSSVKEHILPHLRDNDMLKLWRGVEVVVWDVDTESEHVLVLRRWKSSGSYVLHKNWLSDFVMRRGLEMNDVIGLRWDDENSRLEFKLLQKNLFSSGPVWAGLDSKCPK</sequence>
<evidence type="ECO:0000313" key="6">
    <source>
        <dbReference type="Proteomes" id="UP000504604"/>
    </source>
</evidence>
<dbReference type="PANTHER" id="PTHR34269:SF11">
    <property type="entry name" value="B3 DOMAIN PROTEIN"/>
    <property type="match status" value="1"/>
</dbReference>
<dbReference type="Gramene" id="SIN_1015133.t">
    <property type="protein sequence ID" value="SIN_1015133.t.cds1"/>
    <property type="gene ID" value="SIN_1015133"/>
</dbReference>
<protein>
    <submittedName>
        <fullName evidence="7">B3 domain-containing protein At2g33720</fullName>
    </submittedName>
</protein>
<dbReference type="CDD" id="cd10017">
    <property type="entry name" value="B3_DNA"/>
    <property type="match status" value="1"/>
</dbReference>
<dbReference type="InterPro" id="IPR015300">
    <property type="entry name" value="DNA-bd_pseudobarrel_sf"/>
</dbReference>
<proteinExistence type="predicted"/>
<dbReference type="GO" id="GO:0005634">
    <property type="term" value="C:nucleus"/>
    <property type="evidence" value="ECO:0007669"/>
    <property type="project" value="UniProtKB-SubCell"/>
</dbReference>
<evidence type="ECO:0000256" key="2">
    <source>
        <dbReference type="ARBA" id="ARBA00023015"/>
    </source>
</evidence>
<dbReference type="GO" id="GO:0003677">
    <property type="term" value="F:DNA binding"/>
    <property type="evidence" value="ECO:0007669"/>
    <property type="project" value="UniProtKB-KW"/>
</dbReference>
<evidence type="ECO:0000256" key="5">
    <source>
        <dbReference type="ARBA" id="ARBA00023242"/>
    </source>
</evidence>
<keyword evidence="6" id="KW-1185">Reference proteome</keyword>
<dbReference type="Gene3D" id="2.40.330.10">
    <property type="entry name" value="DNA-binding pseudobarrel domain"/>
    <property type="match status" value="1"/>
</dbReference>
<dbReference type="InterPro" id="IPR051442">
    <property type="entry name" value="B3_domain"/>
</dbReference>
<dbReference type="GeneID" id="105170989"/>
<keyword evidence="3" id="KW-0238">DNA-binding</keyword>
<keyword evidence="4" id="KW-0804">Transcription</keyword>
<dbReference type="InParanoid" id="A0A6I9TVY7"/>
<dbReference type="InterPro" id="IPR003340">
    <property type="entry name" value="B3_DNA-bd"/>
</dbReference>
<keyword evidence="5" id="KW-0539">Nucleus</keyword>
<evidence type="ECO:0000256" key="3">
    <source>
        <dbReference type="ARBA" id="ARBA00023125"/>
    </source>
</evidence>
<gene>
    <name evidence="7" type="primary">LOC105170989</name>
</gene>
<dbReference type="AlphaFoldDB" id="A0A6I9TVY7"/>
<dbReference type="Proteomes" id="UP000504604">
    <property type="component" value="Linkage group LG9"/>
</dbReference>
<keyword evidence="2" id="KW-0805">Transcription regulation</keyword>
<evidence type="ECO:0000313" key="7">
    <source>
        <dbReference type="RefSeq" id="XP_011090273.1"/>
    </source>
</evidence>
<dbReference type="PANTHER" id="PTHR34269">
    <property type="entry name" value="TRANSCRIPTION FACTOR B3-DOMAIN FAMILY-RELATED"/>
    <property type="match status" value="1"/>
</dbReference>
<dbReference type="RefSeq" id="XP_011090273.1">
    <property type="nucleotide sequence ID" value="XM_011091971.2"/>
</dbReference>
<organism evidence="6 7">
    <name type="scientific">Sesamum indicum</name>
    <name type="common">Oriental sesame</name>
    <name type="synonym">Sesamum orientale</name>
    <dbReference type="NCBI Taxonomy" id="4182"/>
    <lineage>
        <taxon>Eukaryota</taxon>
        <taxon>Viridiplantae</taxon>
        <taxon>Streptophyta</taxon>
        <taxon>Embryophyta</taxon>
        <taxon>Tracheophyta</taxon>
        <taxon>Spermatophyta</taxon>
        <taxon>Magnoliopsida</taxon>
        <taxon>eudicotyledons</taxon>
        <taxon>Gunneridae</taxon>
        <taxon>Pentapetalae</taxon>
        <taxon>asterids</taxon>
        <taxon>lamiids</taxon>
        <taxon>Lamiales</taxon>
        <taxon>Pedaliaceae</taxon>
        <taxon>Sesamum</taxon>
    </lineage>
</organism>
<dbReference type="KEGG" id="sind:105170989"/>
<accession>A0A6I9TVY7</accession>
<reference evidence="7" key="1">
    <citation type="submission" date="2025-08" db="UniProtKB">
        <authorList>
            <consortium name="RefSeq"/>
        </authorList>
    </citation>
    <scope>IDENTIFICATION</scope>
</reference>